<comment type="caution">
    <text evidence="1">The sequence shown here is derived from an EMBL/GenBank/DDBJ whole genome shotgun (WGS) entry which is preliminary data.</text>
</comment>
<dbReference type="InterPro" id="IPR042215">
    <property type="entry name" value="CarD-like_C"/>
</dbReference>
<gene>
    <name evidence="1" type="ORF">A3G33_11320</name>
</gene>
<name>A0A1G1KRK0_9BACT</name>
<proteinExistence type="predicted"/>
<dbReference type="Proteomes" id="UP000178187">
    <property type="component" value="Unassembled WGS sequence"/>
</dbReference>
<reference evidence="1 2" key="1">
    <citation type="journal article" date="2016" name="Nat. Commun.">
        <title>Thousands of microbial genomes shed light on interconnected biogeochemical processes in an aquifer system.</title>
        <authorList>
            <person name="Anantharaman K."/>
            <person name="Brown C.T."/>
            <person name="Hug L.A."/>
            <person name="Sharon I."/>
            <person name="Castelle C.J."/>
            <person name="Probst A.J."/>
            <person name="Thomas B.C."/>
            <person name="Singh A."/>
            <person name="Wilkins M.J."/>
            <person name="Karaoz U."/>
            <person name="Brodie E.L."/>
            <person name="Williams K.H."/>
            <person name="Hubbard S.S."/>
            <person name="Banfield J.F."/>
        </authorList>
    </citation>
    <scope>NUCLEOTIDE SEQUENCE [LARGE SCALE GENOMIC DNA]</scope>
</reference>
<dbReference type="Gene3D" id="1.20.58.1290">
    <property type="entry name" value="CarD-like, C-terminal domain"/>
    <property type="match status" value="1"/>
</dbReference>
<dbReference type="Gene3D" id="2.40.10.170">
    <property type="match status" value="1"/>
</dbReference>
<sequence>MKKNTLYKKGCLLFHSSHGLCRIKEINKQIQSGKEQYYYSLESREARFKRAKFIIDASQINTSGFHLVISREEANKILNYLKTNDLSNENQNIQELSKEVLSLIEKNTPWAFSKVILIYSREKNGQVAKGKREMLLRAVKGLMRELSFVLNLSEREVCQKVKKNLVYRSKANQWVLDAVLGTVQTSAMGPS</sequence>
<protein>
    <submittedName>
        <fullName evidence="1">Uncharacterized protein</fullName>
    </submittedName>
</protein>
<accession>A0A1G1KRK0</accession>
<dbReference type="EMBL" id="MHFR01000060">
    <property type="protein sequence ID" value="OGW95584.1"/>
    <property type="molecule type" value="Genomic_DNA"/>
</dbReference>
<evidence type="ECO:0000313" key="1">
    <source>
        <dbReference type="EMBL" id="OGW95584.1"/>
    </source>
</evidence>
<dbReference type="AlphaFoldDB" id="A0A1G1KRK0"/>
<organism evidence="1 2">
    <name type="scientific">Candidatus Danuiimicrobium aquiferis</name>
    <dbReference type="NCBI Taxonomy" id="1801832"/>
    <lineage>
        <taxon>Bacteria</taxon>
        <taxon>Pseudomonadati</taxon>
        <taxon>Candidatus Omnitrophota</taxon>
        <taxon>Candidatus Danuiimicrobium</taxon>
    </lineage>
</organism>
<evidence type="ECO:0000313" key="2">
    <source>
        <dbReference type="Proteomes" id="UP000178187"/>
    </source>
</evidence>